<name>A0A6G1EP83_9ORYZ</name>
<comment type="caution">
    <text evidence="1">The sequence shown here is derived from an EMBL/GenBank/DDBJ whole genome shotgun (WGS) entry which is preliminary data.</text>
</comment>
<evidence type="ECO:0000313" key="1">
    <source>
        <dbReference type="EMBL" id="KAF0926448.1"/>
    </source>
</evidence>
<dbReference type="Proteomes" id="UP000479710">
    <property type="component" value="Unassembled WGS sequence"/>
</dbReference>
<dbReference type="AlphaFoldDB" id="A0A6G1EP83"/>
<gene>
    <name evidence="1" type="ORF">E2562_025293</name>
</gene>
<dbReference type="EMBL" id="SPHZ02000003">
    <property type="protein sequence ID" value="KAF0926448.1"/>
    <property type="molecule type" value="Genomic_DNA"/>
</dbReference>
<sequence>MNMMRPFSIFGLRWVFQPRLRGGGRPSDKTHLEDDQKGDNVGDWTLVEHHRSKSRSSERRHRCGWEVRPYKGPLPHPRQKPAAVLGDFLPSSFKSSGSLVHATVSAILPESDFVSVHVAFLPSSVLNRDFVAPKLGPTGRWNFGRSNLINRCIDKNRFSLLPGQTSRSILPQPTYVEMATREAPTMWHTTARRDAMPRGCRTMAAGGTCLPFNAITINALLFDRIKISTGRRTFRAT</sequence>
<keyword evidence="2" id="KW-1185">Reference proteome</keyword>
<organism evidence="1 2">
    <name type="scientific">Oryza meyeriana var. granulata</name>
    <dbReference type="NCBI Taxonomy" id="110450"/>
    <lineage>
        <taxon>Eukaryota</taxon>
        <taxon>Viridiplantae</taxon>
        <taxon>Streptophyta</taxon>
        <taxon>Embryophyta</taxon>
        <taxon>Tracheophyta</taxon>
        <taxon>Spermatophyta</taxon>
        <taxon>Magnoliopsida</taxon>
        <taxon>Liliopsida</taxon>
        <taxon>Poales</taxon>
        <taxon>Poaceae</taxon>
        <taxon>BOP clade</taxon>
        <taxon>Oryzoideae</taxon>
        <taxon>Oryzeae</taxon>
        <taxon>Oryzinae</taxon>
        <taxon>Oryza</taxon>
        <taxon>Oryza meyeriana</taxon>
    </lineage>
</organism>
<proteinExistence type="predicted"/>
<protein>
    <submittedName>
        <fullName evidence="1">Uncharacterized protein</fullName>
    </submittedName>
</protein>
<evidence type="ECO:0000313" key="2">
    <source>
        <dbReference type="Proteomes" id="UP000479710"/>
    </source>
</evidence>
<reference evidence="1 2" key="1">
    <citation type="submission" date="2019-11" db="EMBL/GenBank/DDBJ databases">
        <title>Whole genome sequence of Oryza granulata.</title>
        <authorList>
            <person name="Li W."/>
        </authorList>
    </citation>
    <scope>NUCLEOTIDE SEQUENCE [LARGE SCALE GENOMIC DNA]</scope>
    <source>
        <strain evidence="2">cv. Menghai</strain>
        <tissue evidence="1">Leaf</tissue>
    </source>
</reference>
<accession>A0A6G1EP83</accession>